<organism evidence="1 2">
    <name type="scientific">Rubroshorea leprosula</name>
    <dbReference type="NCBI Taxonomy" id="152421"/>
    <lineage>
        <taxon>Eukaryota</taxon>
        <taxon>Viridiplantae</taxon>
        <taxon>Streptophyta</taxon>
        <taxon>Embryophyta</taxon>
        <taxon>Tracheophyta</taxon>
        <taxon>Spermatophyta</taxon>
        <taxon>Magnoliopsida</taxon>
        <taxon>eudicotyledons</taxon>
        <taxon>Gunneridae</taxon>
        <taxon>Pentapetalae</taxon>
        <taxon>rosids</taxon>
        <taxon>malvids</taxon>
        <taxon>Malvales</taxon>
        <taxon>Dipterocarpaceae</taxon>
        <taxon>Rubroshorea</taxon>
    </lineage>
</organism>
<sequence>MIRTIYNALLVEELQGFFPSTNRSVPSYLKYCPIEGKNCITGNGVASSDVTCSYTVGRGNSDTTLDLGLFADHYHKRKEPERENIPMTQRPSYSCCDPFASCCHPETEKLSKCRCRCYPLGEVLR</sequence>
<accession>A0AAV5JDP3</accession>
<gene>
    <name evidence="1" type="ORF">SLEP1_g23787</name>
</gene>
<comment type="caution">
    <text evidence="1">The sequence shown here is derived from an EMBL/GenBank/DDBJ whole genome shotgun (WGS) entry which is preliminary data.</text>
</comment>
<dbReference type="Proteomes" id="UP001054252">
    <property type="component" value="Unassembled WGS sequence"/>
</dbReference>
<keyword evidence="2" id="KW-1185">Reference proteome</keyword>
<dbReference type="AlphaFoldDB" id="A0AAV5JDP3"/>
<reference evidence="1 2" key="1">
    <citation type="journal article" date="2021" name="Commun. Biol.">
        <title>The genome of Shorea leprosula (Dipterocarpaceae) highlights the ecological relevance of drought in aseasonal tropical rainforests.</title>
        <authorList>
            <person name="Ng K.K.S."/>
            <person name="Kobayashi M.J."/>
            <person name="Fawcett J.A."/>
            <person name="Hatakeyama M."/>
            <person name="Paape T."/>
            <person name="Ng C.H."/>
            <person name="Ang C.C."/>
            <person name="Tnah L.H."/>
            <person name="Lee C.T."/>
            <person name="Nishiyama T."/>
            <person name="Sese J."/>
            <person name="O'Brien M.J."/>
            <person name="Copetti D."/>
            <person name="Mohd Noor M.I."/>
            <person name="Ong R.C."/>
            <person name="Putra M."/>
            <person name="Sireger I.Z."/>
            <person name="Indrioko S."/>
            <person name="Kosugi Y."/>
            <person name="Izuno A."/>
            <person name="Isagi Y."/>
            <person name="Lee S.L."/>
            <person name="Shimizu K.K."/>
        </authorList>
    </citation>
    <scope>NUCLEOTIDE SEQUENCE [LARGE SCALE GENOMIC DNA]</scope>
    <source>
        <strain evidence="1">214</strain>
    </source>
</reference>
<protein>
    <submittedName>
        <fullName evidence="1">Uncharacterized protein</fullName>
    </submittedName>
</protein>
<proteinExistence type="predicted"/>
<evidence type="ECO:0000313" key="2">
    <source>
        <dbReference type="Proteomes" id="UP001054252"/>
    </source>
</evidence>
<evidence type="ECO:0000313" key="1">
    <source>
        <dbReference type="EMBL" id="GKV12664.1"/>
    </source>
</evidence>
<name>A0AAV5JDP3_9ROSI</name>
<dbReference type="EMBL" id="BPVZ01000037">
    <property type="protein sequence ID" value="GKV12664.1"/>
    <property type="molecule type" value="Genomic_DNA"/>
</dbReference>